<dbReference type="RefSeq" id="WP_108602703.1">
    <property type="nucleotide sequence ID" value="NZ_CP026604.1"/>
</dbReference>
<dbReference type="PANTHER" id="PTHR11733:SF167">
    <property type="entry name" value="FI17812P1-RELATED"/>
    <property type="match status" value="1"/>
</dbReference>
<dbReference type="EMBL" id="CP026604">
    <property type="protein sequence ID" value="AWB66643.1"/>
    <property type="molecule type" value="Genomic_DNA"/>
</dbReference>
<dbReference type="SUPFAM" id="SSF55486">
    <property type="entry name" value="Metalloproteases ('zincins'), catalytic domain"/>
    <property type="match status" value="1"/>
</dbReference>
<evidence type="ECO:0000313" key="11">
    <source>
        <dbReference type="Proteomes" id="UP000244441"/>
    </source>
</evidence>
<evidence type="ECO:0000256" key="7">
    <source>
        <dbReference type="ARBA" id="ARBA00023049"/>
    </source>
</evidence>
<dbReference type="Gene3D" id="3.40.390.10">
    <property type="entry name" value="Collagenase (Catalytic Domain)"/>
    <property type="match status" value="1"/>
</dbReference>
<dbReference type="PROSITE" id="PS51257">
    <property type="entry name" value="PROKAR_LIPOPROTEIN"/>
    <property type="match status" value="1"/>
</dbReference>
<evidence type="ECO:0000259" key="8">
    <source>
        <dbReference type="Pfam" id="PF01431"/>
    </source>
</evidence>
<evidence type="ECO:0000259" key="9">
    <source>
        <dbReference type="Pfam" id="PF05649"/>
    </source>
</evidence>
<keyword evidence="6" id="KW-0862">Zinc</keyword>
<dbReference type="AlphaFoldDB" id="A0A2S0VR00"/>
<protein>
    <submittedName>
        <fullName evidence="10">Peptidase M13</fullName>
    </submittedName>
</protein>
<keyword evidence="5" id="KW-0378">Hydrolase</keyword>
<feature type="domain" description="Peptidase M13 N-terminal" evidence="9">
    <location>
        <begin position="56"/>
        <end position="438"/>
    </location>
</feature>
<feature type="domain" description="Peptidase M13 C-terminal" evidence="8">
    <location>
        <begin position="490"/>
        <end position="691"/>
    </location>
</feature>
<dbReference type="KEGG" id="cate:C2869_09455"/>
<dbReference type="GO" id="GO:0005886">
    <property type="term" value="C:plasma membrane"/>
    <property type="evidence" value="ECO:0007669"/>
    <property type="project" value="TreeGrafter"/>
</dbReference>
<name>A0A2S0VR00_9ALTE</name>
<organism evidence="10 11">
    <name type="scientific">Saccharobesus litoralis</name>
    <dbReference type="NCBI Taxonomy" id="2172099"/>
    <lineage>
        <taxon>Bacteria</taxon>
        <taxon>Pseudomonadati</taxon>
        <taxon>Pseudomonadota</taxon>
        <taxon>Gammaproteobacteria</taxon>
        <taxon>Alteromonadales</taxon>
        <taxon>Alteromonadaceae</taxon>
        <taxon>Saccharobesus</taxon>
    </lineage>
</organism>
<dbReference type="PANTHER" id="PTHR11733">
    <property type="entry name" value="ZINC METALLOPROTEASE FAMILY M13 NEPRILYSIN-RELATED"/>
    <property type="match status" value="1"/>
</dbReference>
<reference evidence="10 11" key="1">
    <citation type="submission" date="2018-01" db="EMBL/GenBank/DDBJ databases">
        <title>Genome sequence of a Cantenovulum-like bacteria.</title>
        <authorList>
            <person name="Tan W.R."/>
            <person name="Lau N.-S."/>
            <person name="Go F."/>
            <person name="Amirul A.-A.A."/>
        </authorList>
    </citation>
    <scope>NUCLEOTIDE SEQUENCE [LARGE SCALE GENOMIC DNA]</scope>
    <source>
        <strain evidence="10 11">CCB-QB4</strain>
    </source>
</reference>
<sequence>MFKHLGFLRTSSYIAIFTILLGCSNEQSETSASKSVEKVQLSSGIDKQNMDLAIRPQDDFYRYVNGTWLKTTTIPADKSNYGAFTTLVENSQLALREIIEQAASNTEAAIGSEQKKLGDFYNAYMDLATAERKGIAPIQQELTAIQKVTNHTQLTLVFALLDKSGVKTPFGWYVNNDAKQSTVNALYVLQSGLGMPDRDYYLKDADKFNKIRQSYLTYVQDMLVSANYNQTGQAELAAQQVIELETKLAQVQWTRVQSRNADKRYNKLEKAQLNKLLGANFDWNLFAEQVGFAHADTVIVAQPSFFEGVGQLLISESIEVWQAYLTFHVINSKAKLLNKDLVDRHFAFHSKVISGIEQQKPRWKKAVDSADDVLGEMVGKLYVEKHFKPEAKQRMQELVANLIQAFDSSIDNLAWMSPATKQAAKLKLSKFTPKIGYPDKWKDYSNLTIKADDLVGNFVRYNQWLTQEYVSRIGKPVDRSEWFMTPQTVNAYFNPVNNEIVFPAAILQPPFFNLEAEDAVNYGAIGAVIGHEIGHGFDDQGAKYNGDGNLQNWWSQNDLNEFQARGRTLVEQFNGYKPFRDVRVNGKLTLGENIGDLGGLTVALKAYLLSLNGKPAPEIDGFSGTQRFFMGWGQIWRRLYREPELRRRLVTDPHSPSEYRVKGIVPNIPEFYQAFDVKAGDGMYIAPENRVKIW</sequence>
<keyword evidence="7" id="KW-0482">Metalloprotease</keyword>
<dbReference type="Gene3D" id="1.10.1380.10">
    <property type="entry name" value="Neutral endopeptidase , domain2"/>
    <property type="match status" value="1"/>
</dbReference>
<dbReference type="InterPro" id="IPR018497">
    <property type="entry name" value="Peptidase_M13_C"/>
</dbReference>
<dbReference type="GO" id="GO:0016485">
    <property type="term" value="P:protein processing"/>
    <property type="evidence" value="ECO:0007669"/>
    <property type="project" value="TreeGrafter"/>
</dbReference>
<comment type="similarity">
    <text evidence="2">Belongs to the peptidase M13 family.</text>
</comment>
<comment type="cofactor">
    <cofactor evidence="1">
        <name>Zn(2+)</name>
        <dbReference type="ChEBI" id="CHEBI:29105"/>
    </cofactor>
</comment>
<evidence type="ECO:0000313" key="10">
    <source>
        <dbReference type="EMBL" id="AWB66643.1"/>
    </source>
</evidence>
<dbReference type="InterPro" id="IPR008753">
    <property type="entry name" value="Peptidase_M13_N"/>
</dbReference>
<gene>
    <name evidence="10" type="ORF">C2869_09455</name>
</gene>
<dbReference type="Pfam" id="PF05649">
    <property type="entry name" value="Peptidase_M13_N"/>
    <property type="match status" value="1"/>
</dbReference>
<dbReference type="OrthoDB" id="9775677at2"/>
<accession>A0A2S0VR00</accession>
<evidence type="ECO:0000256" key="2">
    <source>
        <dbReference type="ARBA" id="ARBA00007357"/>
    </source>
</evidence>
<dbReference type="PRINTS" id="PR00786">
    <property type="entry name" value="NEPRILYSIN"/>
</dbReference>
<dbReference type="PROSITE" id="PS51885">
    <property type="entry name" value="NEPRILYSIN"/>
    <property type="match status" value="1"/>
</dbReference>
<keyword evidence="11" id="KW-1185">Reference proteome</keyword>
<dbReference type="InterPro" id="IPR042089">
    <property type="entry name" value="Peptidase_M13_dom_2"/>
</dbReference>
<keyword evidence="3" id="KW-0645">Protease</keyword>
<dbReference type="GO" id="GO:0004222">
    <property type="term" value="F:metalloendopeptidase activity"/>
    <property type="evidence" value="ECO:0007669"/>
    <property type="project" value="InterPro"/>
</dbReference>
<dbReference type="Pfam" id="PF01431">
    <property type="entry name" value="Peptidase_M13"/>
    <property type="match status" value="1"/>
</dbReference>
<evidence type="ECO:0000256" key="6">
    <source>
        <dbReference type="ARBA" id="ARBA00022833"/>
    </source>
</evidence>
<dbReference type="InterPro" id="IPR000718">
    <property type="entry name" value="Peptidase_M13"/>
</dbReference>
<evidence type="ECO:0000256" key="3">
    <source>
        <dbReference type="ARBA" id="ARBA00022670"/>
    </source>
</evidence>
<dbReference type="InterPro" id="IPR024079">
    <property type="entry name" value="MetalloPept_cat_dom_sf"/>
</dbReference>
<dbReference type="Proteomes" id="UP000244441">
    <property type="component" value="Chromosome"/>
</dbReference>
<evidence type="ECO:0000256" key="5">
    <source>
        <dbReference type="ARBA" id="ARBA00022801"/>
    </source>
</evidence>
<dbReference type="GO" id="GO:0046872">
    <property type="term" value="F:metal ion binding"/>
    <property type="evidence" value="ECO:0007669"/>
    <property type="project" value="UniProtKB-KW"/>
</dbReference>
<evidence type="ECO:0000256" key="1">
    <source>
        <dbReference type="ARBA" id="ARBA00001947"/>
    </source>
</evidence>
<keyword evidence="4" id="KW-0479">Metal-binding</keyword>
<dbReference type="CDD" id="cd08662">
    <property type="entry name" value="M13"/>
    <property type="match status" value="1"/>
</dbReference>
<proteinExistence type="inferred from homology"/>
<evidence type="ECO:0000256" key="4">
    <source>
        <dbReference type="ARBA" id="ARBA00022723"/>
    </source>
</evidence>